<evidence type="ECO:0000256" key="1">
    <source>
        <dbReference type="SAM" id="MobiDB-lite"/>
    </source>
</evidence>
<feature type="region of interest" description="Disordered" evidence="1">
    <location>
        <begin position="237"/>
        <end position="256"/>
    </location>
</feature>
<comment type="caution">
    <text evidence="2">The sequence shown here is derived from an EMBL/GenBank/DDBJ whole genome shotgun (WGS) entry which is preliminary data.</text>
</comment>
<keyword evidence="3" id="KW-1185">Reference proteome</keyword>
<feature type="compositionally biased region" description="Basic and acidic residues" evidence="1">
    <location>
        <begin position="63"/>
        <end position="79"/>
    </location>
</feature>
<sequence>MPKTGWQEPARDEDPLLRLPKGCSMTPTAEVHELESVKGARCVRSVERTASIGKTPPPPTEVETSRVQHVEVPKEKVDSDVSSEVSSEVAVSNLDGTVGESGDDHGDAGDAFGAWEPTETPSIVPDGEATALPGTYDGLDDVYINAYSIKPSDYPFDQYPSGSSQQTPMKALRQGTESIRPHPTDPSKVIVMYHVTVDGKHYDQETEIPEVIPMLAVVHSSSGSVIFPDVEDSTVPRTLKSSPWTPVPGSSGHEWIRGEGDKRETWRINIFFRRLDQDTHAFEDIYVNVNHLKNVNPNDKKFRASYNKWVLQFARRQDANYTQKVARVHWNTAERRALLAAINTFCSKFGIHKFDFVEGCRMSTEQLQLMADAVNAAPNSSRLEPRGVDAVRGQITSAHNKSQPKNKAIFDLLVKALTSAPACLAVK</sequence>
<dbReference type="Proteomes" id="UP000758155">
    <property type="component" value="Unassembled WGS sequence"/>
</dbReference>
<organism evidence="2 3">
    <name type="scientific">Didymella heteroderae</name>
    <dbReference type="NCBI Taxonomy" id="1769908"/>
    <lineage>
        <taxon>Eukaryota</taxon>
        <taxon>Fungi</taxon>
        <taxon>Dikarya</taxon>
        <taxon>Ascomycota</taxon>
        <taxon>Pezizomycotina</taxon>
        <taxon>Dothideomycetes</taxon>
        <taxon>Pleosporomycetidae</taxon>
        <taxon>Pleosporales</taxon>
        <taxon>Pleosporineae</taxon>
        <taxon>Didymellaceae</taxon>
        <taxon>Didymella</taxon>
    </lineage>
</organism>
<dbReference type="OrthoDB" id="3799489at2759"/>
<accession>A0A9P4WGS4</accession>
<evidence type="ECO:0000313" key="3">
    <source>
        <dbReference type="Proteomes" id="UP000758155"/>
    </source>
</evidence>
<feature type="region of interest" description="Disordered" evidence="1">
    <location>
        <begin position="48"/>
        <end position="85"/>
    </location>
</feature>
<gene>
    <name evidence="2" type="ORF">E8E12_000947</name>
</gene>
<reference evidence="2" key="1">
    <citation type="submission" date="2019-04" db="EMBL/GenBank/DDBJ databases">
        <title>Sequencing of skin fungus with MAO and IRED activity.</title>
        <authorList>
            <person name="Marsaioli A.J."/>
            <person name="Bonatto J.M.C."/>
            <person name="Reis Junior O."/>
        </authorList>
    </citation>
    <scope>NUCLEOTIDE SEQUENCE</scope>
    <source>
        <strain evidence="2">28M1</strain>
    </source>
</reference>
<protein>
    <submittedName>
        <fullName evidence="2">Uncharacterized protein</fullName>
    </submittedName>
</protein>
<name>A0A9P4WGS4_9PLEO</name>
<feature type="region of interest" description="Disordered" evidence="1">
    <location>
        <begin position="1"/>
        <end position="23"/>
    </location>
</feature>
<dbReference type="EMBL" id="SWKV01000120">
    <property type="protein sequence ID" value="KAF3031871.1"/>
    <property type="molecule type" value="Genomic_DNA"/>
</dbReference>
<proteinExistence type="predicted"/>
<evidence type="ECO:0000313" key="2">
    <source>
        <dbReference type="EMBL" id="KAF3031871.1"/>
    </source>
</evidence>
<dbReference type="AlphaFoldDB" id="A0A9P4WGS4"/>